<reference evidence="2" key="1">
    <citation type="journal article" date="2021" name="J Fungi (Basel)">
        <title>Virulence traits and population genomics of the black yeast Aureobasidium melanogenum.</title>
        <authorList>
            <person name="Cernosa A."/>
            <person name="Sun X."/>
            <person name="Gostincar C."/>
            <person name="Fang C."/>
            <person name="Gunde-Cimerman N."/>
            <person name="Song Z."/>
        </authorList>
    </citation>
    <scope>NUCLEOTIDE SEQUENCE</scope>
    <source>
        <strain evidence="2">EXF-9298</strain>
    </source>
</reference>
<dbReference type="InterPro" id="IPR053178">
    <property type="entry name" value="Osmoadaptation_assoc"/>
</dbReference>
<gene>
    <name evidence="2" type="ORF">KCU98_g1021</name>
</gene>
<evidence type="ECO:0000313" key="2">
    <source>
        <dbReference type="EMBL" id="KAG9990584.1"/>
    </source>
</evidence>
<dbReference type="Proteomes" id="UP000729357">
    <property type="component" value="Unassembled WGS sequence"/>
</dbReference>
<feature type="region of interest" description="Disordered" evidence="1">
    <location>
        <begin position="347"/>
        <end position="367"/>
    </location>
</feature>
<evidence type="ECO:0000256" key="1">
    <source>
        <dbReference type="SAM" id="MobiDB-lite"/>
    </source>
</evidence>
<name>A0A9P8G415_AURME</name>
<organism evidence="2 3">
    <name type="scientific">Aureobasidium melanogenum</name>
    <name type="common">Aureobasidium pullulans var. melanogenum</name>
    <dbReference type="NCBI Taxonomy" id="46634"/>
    <lineage>
        <taxon>Eukaryota</taxon>
        <taxon>Fungi</taxon>
        <taxon>Dikarya</taxon>
        <taxon>Ascomycota</taxon>
        <taxon>Pezizomycotina</taxon>
        <taxon>Dothideomycetes</taxon>
        <taxon>Dothideomycetidae</taxon>
        <taxon>Dothideales</taxon>
        <taxon>Saccotheciaceae</taxon>
        <taxon>Aureobasidium</taxon>
    </lineage>
</organism>
<dbReference type="AlphaFoldDB" id="A0A9P8G415"/>
<feature type="non-terminal residue" evidence="2">
    <location>
        <position position="1"/>
    </location>
</feature>
<evidence type="ECO:0000313" key="3">
    <source>
        <dbReference type="Proteomes" id="UP000729357"/>
    </source>
</evidence>
<comment type="caution">
    <text evidence="2">The sequence shown here is derived from an EMBL/GenBank/DDBJ whole genome shotgun (WGS) entry which is preliminary data.</text>
</comment>
<feature type="compositionally biased region" description="Pro residues" evidence="1">
    <location>
        <begin position="769"/>
        <end position="786"/>
    </location>
</feature>
<feature type="compositionally biased region" description="Basic residues" evidence="1">
    <location>
        <begin position="354"/>
        <end position="364"/>
    </location>
</feature>
<feature type="region of interest" description="Disordered" evidence="1">
    <location>
        <begin position="758"/>
        <end position="786"/>
    </location>
</feature>
<accession>A0A9P8G415</accession>
<dbReference type="EMBL" id="JAHFXS010000025">
    <property type="protein sequence ID" value="KAG9990584.1"/>
    <property type="molecule type" value="Genomic_DNA"/>
</dbReference>
<dbReference type="PANTHER" id="PTHR38111">
    <property type="entry name" value="ZN(2)-C6 FUNGAL-TYPE DOMAIN-CONTAINING PROTEIN-RELATED"/>
    <property type="match status" value="1"/>
</dbReference>
<protein>
    <submittedName>
        <fullName evidence="2">Uncharacterized protein</fullName>
    </submittedName>
</protein>
<reference evidence="2" key="2">
    <citation type="submission" date="2021-08" db="EMBL/GenBank/DDBJ databases">
        <authorList>
            <person name="Gostincar C."/>
            <person name="Sun X."/>
            <person name="Song Z."/>
            <person name="Gunde-Cimerman N."/>
        </authorList>
    </citation>
    <scope>NUCLEOTIDE SEQUENCE</scope>
    <source>
        <strain evidence="2">EXF-9298</strain>
    </source>
</reference>
<sequence>MPSRRLKPRRPCQRHLLSWGYDDPKKDNISLDAFIEIITKEDDGSSSEIKNVLMYWDRGDLERGDEAKLKEMNIDSQEWFRDRYPKGDCGKEKHNLASGLGEAAQMMGVEMTTQADLDEMTDTEREYEFGAMRHCGGGDSDLTVRVTADIIRERIAELNSKDGRDRMINGKYCFWGLDFEGGGRIGQGTTEIGLTKLWASDLEELGQNYWSAISSRHAIILESFNDHLCREAQEGKIAIDNRLDTYPRWNFRGGPNNTEKCKYIFQASRNAPPQVFNISIDSEVISQTNMACWIVIQIPPRYATDEQVTDVNFINAPPNANTYQMIVVVDSQNETHALRLTQCQRQRQVPPCRSRPHQAKKRRPRVEEEDWSAAIDTLILTQAAARIHDDRLAQQAIRRYTISIASLRESIAKIDNHERNDVLLAIFMLQLGEAFSPISHPGEMLPHIDGAARILQYEGPRRLRSSYDTALFTHARQHAILGGLLRREHTFFDQPQWLAVSQSAPASNHLTRLLDIGSPVPGLLAETDKVGSNIRSEHFIYELLRKLDSSYEEIVTWIEEFCSSMAHEIGTTINPKEMEAYSEEVDGDPITLPILKFASFRTAWRITLGWTFQYTILKAIYDILTIRVDVVYKHKASELESEMFQVITNLSMVIPQLFSKRFGAIGRAAITLPLTILTEFYSSRGGARELNWCRKIAKAVNNPHEGLKPIWMHEWKEGRLSLHLTSSLINPSEVPILGSSCSKTISIVRDVLQIPTSSNATPLPASGSPVPPSAAPAPALPIPQQR</sequence>
<proteinExistence type="predicted"/>
<keyword evidence="3" id="KW-1185">Reference proteome</keyword>